<keyword evidence="2" id="KW-0732">Signal</keyword>
<accession>A0A5N1JTD0</accession>
<comment type="caution">
    <text evidence="3">The sequence shown here is derived from an EMBL/GenBank/DDBJ whole genome shotgun (WGS) entry which is preliminary data.</text>
</comment>
<dbReference type="RefSeq" id="WP_150875129.1">
    <property type="nucleotide sequence ID" value="NZ_VTWS01000001.1"/>
</dbReference>
<reference evidence="3 4" key="1">
    <citation type="submission" date="2019-09" db="EMBL/GenBank/DDBJ databases">
        <title>Genome Sequence of Larkinella sp MA1.</title>
        <authorList>
            <person name="Srinivasan S."/>
        </authorList>
    </citation>
    <scope>NUCLEOTIDE SEQUENCE [LARGE SCALE GENOMIC DNA]</scope>
    <source>
        <strain evidence="3 4">MA1</strain>
    </source>
</reference>
<dbReference type="EMBL" id="VTWS01000001">
    <property type="protein sequence ID" value="KAA9357043.1"/>
    <property type="molecule type" value="Genomic_DNA"/>
</dbReference>
<feature type="signal peptide" evidence="2">
    <location>
        <begin position="1"/>
        <end position="20"/>
    </location>
</feature>
<dbReference type="Proteomes" id="UP000326344">
    <property type="component" value="Unassembled WGS sequence"/>
</dbReference>
<dbReference type="AlphaFoldDB" id="A0A5N1JTD0"/>
<name>A0A5N1JTD0_9BACT</name>
<protein>
    <submittedName>
        <fullName evidence="3">Uncharacterized protein</fullName>
    </submittedName>
</protein>
<evidence type="ECO:0000256" key="1">
    <source>
        <dbReference type="SAM" id="MobiDB-lite"/>
    </source>
</evidence>
<keyword evidence="4" id="KW-1185">Reference proteome</keyword>
<feature type="region of interest" description="Disordered" evidence="1">
    <location>
        <begin position="19"/>
        <end position="92"/>
    </location>
</feature>
<evidence type="ECO:0000313" key="4">
    <source>
        <dbReference type="Proteomes" id="UP000326344"/>
    </source>
</evidence>
<feature type="compositionally biased region" description="Basic residues" evidence="1">
    <location>
        <begin position="76"/>
        <end position="92"/>
    </location>
</feature>
<evidence type="ECO:0000313" key="3">
    <source>
        <dbReference type="EMBL" id="KAA9357043.1"/>
    </source>
</evidence>
<proteinExistence type="predicted"/>
<feature type="chain" id="PRO_5024945329" evidence="2">
    <location>
        <begin position="21"/>
        <end position="92"/>
    </location>
</feature>
<evidence type="ECO:0000256" key="2">
    <source>
        <dbReference type="SAM" id="SignalP"/>
    </source>
</evidence>
<gene>
    <name evidence="3" type="ORF">F0P93_04720</name>
</gene>
<sequence length="92" mass="9874">MKKIALFTAALLWIASHGQAQTPSPNAHAPGQAAQSFPQGEPTAKQDSLKSKLVKGTQSSRNARRSEDAMATKSTTVRKKTTKTVKTKKPVD</sequence>
<organism evidence="3 4">
    <name type="scientific">Larkinella humicola</name>
    <dbReference type="NCBI Taxonomy" id="2607654"/>
    <lineage>
        <taxon>Bacteria</taxon>
        <taxon>Pseudomonadati</taxon>
        <taxon>Bacteroidota</taxon>
        <taxon>Cytophagia</taxon>
        <taxon>Cytophagales</taxon>
        <taxon>Spirosomataceae</taxon>
        <taxon>Larkinella</taxon>
    </lineage>
</organism>